<dbReference type="AlphaFoldDB" id="A0A1C3E4E1"/>
<proteinExistence type="predicted"/>
<dbReference type="EMBL" id="LYDR01000158">
    <property type="protein sequence ID" value="ODA28100.1"/>
    <property type="molecule type" value="Genomic_DNA"/>
</dbReference>
<accession>A0A1C3E4E1</accession>
<evidence type="ECO:0000256" key="1">
    <source>
        <dbReference type="SAM" id="MobiDB-lite"/>
    </source>
</evidence>
<organism evidence="2 3">
    <name type="scientific">Planctopirus hydrillae</name>
    <dbReference type="NCBI Taxonomy" id="1841610"/>
    <lineage>
        <taxon>Bacteria</taxon>
        <taxon>Pseudomonadati</taxon>
        <taxon>Planctomycetota</taxon>
        <taxon>Planctomycetia</taxon>
        <taxon>Planctomycetales</taxon>
        <taxon>Planctomycetaceae</taxon>
        <taxon>Planctopirus</taxon>
    </lineage>
</organism>
<name>A0A1C3E4E1_9PLAN</name>
<evidence type="ECO:0000313" key="3">
    <source>
        <dbReference type="Proteomes" id="UP000094828"/>
    </source>
</evidence>
<evidence type="ECO:0000313" key="2">
    <source>
        <dbReference type="EMBL" id="ODA28100.1"/>
    </source>
</evidence>
<sequence length="61" mass="6707">MDLKRLQGHAQLQQDRFPGEVISPIEFLRPAIITQSTGGKAPFAESPAEEPISRCSSVITR</sequence>
<gene>
    <name evidence="2" type="ORF">A6X21_14680</name>
</gene>
<reference evidence="2 3" key="1">
    <citation type="submission" date="2016-05" db="EMBL/GenBank/DDBJ databases">
        <title>Genomic and physiological characterization of Planctopirus sp. isolated from fresh water lake.</title>
        <authorList>
            <person name="Subhash Y."/>
            <person name="Ramana C."/>
        </authorList>
    </citation>
    <scope>NUCLEOTIDE SEQUENCE [LARGE SCALE GENOMIC DNA]</scope>
    <source>
        <strain evidence="2 3">JC280</strain>
    </source>
</reference>
<keyword evidence="3" id="KW-1185">Reference proteome</keyword>
<protein>
    <submittedName>
        <fullName evidence="2">Uncharacterized protein</fullName>
    </submittedName>
</protein>
<comment type="caution">
    <text evidence="2">The sequence shown here is derived from an EMBL/GenBank/DDBJ whole genome shotgun (WGS) entry which is preliminary data.</text>
</comment>
<dbReference type="Proteomes" id="UP000094828">
    <property type="component" value="Unassembled WGS sequence"/>
</dbReference>
<feature type="region of interest" description="Disordered" evidence="1">
    <location>
        <begin position="38"/>
        <end position="61"/>
    </location>
</feature>